<dbReference type="Proteomes" id="UP000298390">
    <property type="component" value="Unassembled WGS sequence"/>
</dbReference>
<evidence type="ECO:0000313" key="1">
    <source>
        <dbReference type="EMBL" id="TFY56100.1"/>
    </source>
</evidence>
<comment type="caution">
    <text evidence="1">The sequence shown here is derived from an EMBL/GenBank/DDBJ whole genome shotgun (WGS) entry which is preliminary data.</text>
</comment>
<organism evidence="1 2">
    <name type="scientific">Rhodofomes roseus</name>
    <dbReference type="NCBI Taxonomy" id="34475"/>
    <lineage>
        <taxon>Eukaryota</taxon>
        <taxon>Fungi</taxon>
        <taxon>Dikarya</taxon>
        <taxon>Basidiomycota</taxon>
        <taxon>Agaricomycotina</taxon>
        <taxon>Agaricomycetes</taxon>
        <taxon>Polyporales</taxon>
        <taxon>Rhodofomes</taxon>
    </lineage>
</organism>
<proteinExistence type="predicted"/>
<sequence length="321" mass="36169">MRMHDMVVQPVLWSVPIRTAIALRVKIACHTLSIYGRATHSPAQGTVPPYGPRRDTYTTHAQAPSMPYAWDVYAQERLPLGHGYPLWDPRPDETAGEIEIGDVGYIEDGRFRRLFNPTLPRDDPANCAWGVPKDFRPLEIGNLITEEQRTLGDDILSSRHVTHAEVNAKVEVESAADLALNYSATASSGALLYIPTRTVLERQVTRKSTIMHDYLLKNYKAWHHNLHHQQKLKLSKKDLVFVHDYTKTAKWAVSAFQNTSQEESAKIGGGHGPAQTSFSIDLSMKESQWEDGRTSGWMGRRRRWTSAFSCSTTSTRLAMAL</sequence>
<dbReference type="AlphaFoldDB" id="A0A4Y9Y184"/>
<accession>A0A4Y9Y184</accession>
<name>A0A4Y9Y184_9APHY</name>
<dbReference type="EMBL" id="SEKV01000533">
    <property type="protein sequence ID" value="TFY56100.1"/>
    <property type="molecule type" value="Genomic_DNA"/>
</dbReference>
<protein>
    <submittedName>
        <fullName evidence="1">Uncharacterized protein</fullName>
    </submittedName>
</protein>
<reference evidence="1 2" key="1">
    <citation type="submission" date="2019-01" db="EMBL/GenBank/DDBJ databases">
        <title>Genome sequencing of the rare red list fungi Fomitopsis rosea.</title>
        <authorList>
            <person name="Buettner E."/>
            <person name="Kellner H."/>
        </authorList>
    </citation>
    <scope>NUCLEOTIDE SEQUENCE [LARGE SCALE GENOMIC DNA]</scope>
    <source>
        <strain evidence="1 2">DSM 105464</strain>
    </source>
</reference>
<gene>
    <name evidence="1" type="ORF">EVJ58_g7847</name>
</gene>
<evidence type="ECO:0000313" key="2">
    <source>
        <dbReference type="Proteomes" id="UP000298390"/>
    </source>
</evidence>